<feature type="transmembrane region" description="Helical" evidence="7">
    <location>
        <begin position="50"/>
        <end position="71"/>
    </location>
</feature>
<keyword evidence="3 9" id="KW-0808">Transferase</keyword>
<evidence type="ECO:0000256" key="3">
    <source>
        <dbReference type="ARBA" id="ARBA00022679"/>
    </source>
</evidence>
<dbReference type="InterPro" id="IPR000917">
    <property type="entry name" value="Sulfatase_N"/>
</dbReference>
<feature type="domain" description="Sulfatase N-terminal" evidence="8">
    <location>
        <begin position="224"/>
        <end position="495"/>
    </location>
</feature>
<evidence type="ECO:0000256" key="7">
    <source>
        <dbReference type="SAM" id="Phobius"/>
    </source>
</evidence>
<accession>A0A1C7WP77</accession>
<evidence type="ECO:0000259" key="8">
    <source>
        <dbReference type="Pfam" id="PF00884"/>
    </source>
</evidence>
<feature type="transmembrane region" description="Helical" evidence="7">
    <location>
        <begin position="83"/>
        <end position="100"/>
    </location>
</feature>
<keyword evidence="10" id="KW-1185">Reference proteome</keyword>
<dbReference type="InterPro" id="IPR058130">
    <property type="entry name" value="PEA_transf_C"/>
</dbReference>
<protein>
    <submittedName>
        <fullName evidence="9">Phosphoethanolamine transferase EptA</fullName>
        <ecNumber evidence="9">2.7.-.-</ecNumber>
    </submittedName>
</protein>
<dbReference type="Pfam" id="PF00884">
    <property type="entry name" value="Sulfatase"/>
    <property type="match status" value="1"/>
</dbReference>
<dbReference type="SUPFAM" id="SSF53649">
    <property type="entry name" value="Alkaline phosphatase-like"/>
    <property type="match status" value="1"/>
</dbReference>
<comment type="subcellular location">
    <subcellularLocation>
        <location evidence="1">Cell membrane</location>
        <topology evidence="1">Multi-pass membrane protein</topology>
    </subcellularLocation>
</comment>
<dbReference type="CDD" id="cd16017">
    <property type="entry name" value="LptA"/>
    <property type="match status" value="1"/>
</dbReference>
<dbReference type="InterPro" id="IPR040423">
    <property type="entry name" value="PEA_transferase"/>
</dbReference>
<dbReference type="EC" id="2.7.-.-" evidence="9"/>
<evidence type="ECO:0000256" key="5">
    <source>
        <dbReference type="ARBA" id="ARBA00022989"/>
    </source>
</evidence>
<dbReference type="Gene3D" id="3.40.720.10">
    <property type="entry name" value="Alkaline Phosphatase, subunit A"/>
    <property type="match status" value="1"/>
</dbReference>
<comment type="caution">
    <text evidence="9">The sequence shown here is derived from an EMBL/GenBank/DDBJ whole genome shotgun (WGS) entry which is preliminary data.</text>
</comment>
<dbReference type="PANTHER" id="PTHR30443:SF2">
    <property type="entry name" value="PHOSPHOETHANOLAMINE TRANSFERASE EPTC"/>
    <property type="match status" value="1"/>
</dbReference>
<gene>
    <name evidence="9" type="primary">eptA</name>
    <name evidence="9" type="ORF">AA347_01025</name>
</gene>
<feature type="transmembrane region" description="Helical" evidence="7">
    <location>
        <begin position="12"/>
        <end position="30"/>
    </location>
</feature>
<reference evidence="9 10" key="1">
    <citation type="submission" date="2015-10" db="EMBL/GenBank/DDBJ databases">
        <authorList>
            <person name="Rovetto F.F."/>
            <person name="Cocolin L.L."/>
            <person name="Illeghems K.K."/>
            <person name="Van Nieuwerbuegh F.F."/>
            <person name="Houf K.K."/>
        </authorList>
    </citation>
    <scope>NUCLEOTIDE SEQUENCE [LARGE SCALE GENOMIC DNA]</scope>
    <source>
        <strain evidence="9 10">LMG 24486</strain>
    </source>
</reference>
<dbReference type="GO" id="GO:0016740">
    <property type="term" value="F:transferase activity"/>
    <property type="evidence" value="ECO:0007669"/>
    <property type="project" value="UniProtKB-KW"/>
</dbReference>
<evidence type="ECO:0000256" key="1">
    <source>
        <dbReference type="ARBA" id="ARBA00004651"/>
    </source>
</evidence>
<keyword evidence="5 7" id="KW-1133">Transmembrane helix</keyword>
<evidence type="ECO:0000256" key="4">
    <source>
        <dbReference type="ARBA" id="ARBA00022692"/>
    </source>
</evidence>
<keyword evidence="6 7" id="KW-0472">Membrane</keyword>
<evidence type="ECO:0000313" key="10">
    <source>
        <dbReference type="Proteomes" id="UP000092987"/>
    </source>
</evidence>
<feature type="transmembrane region" description="Helical" evidence="7">
    <location>
        <begin position="112"/>
        <end position="134"/>
    </location>
</feature>
<dbReference type="InterPro" id="IPR017850">
    <property type="entry name" value="Alkaline_phosphatase_core_sf"/>
</dbReference>
<keyword evidence="2" id="KW-1003">Cell membrane</keyword>
<dbReference type="RefSeq" id="WP_066386654.1">
    <property type="nucleotide sequence ID" value="NZ_CP035926.1"/>
</dbReference>
<keyword evidence="4 7" id="KW-0812">Transmembrane</keyword>
<dbReference type="PANTHER" id="PTHR30443">
    <property type="entry name" value="INNER MEMBRANE PROTEIN"/>
    <property type="match status" value="1"/>
</dbReference>
<dbReference type="Proteomes" id="UP000092987">
    <property type="component" value="Unassembled WGS sequence"/>
</dbReference>
<evidence type="ECO:0000256" key="2">
    <source>
        <dbReference type="ARBA" id="ARBA00022475"/>
    </source>
</evidence>
<evidence type="ECO:0000256" key="6">
    <source>
        <dbReference type="ARBA" id="ARBA00023136"/>
    </source>
</evidence>
<feature type="transmembrane region" description="Helical" evidence="7">
    <location>
        <begin position="146"/>
        <end position="164"/>
    </location>
</feature>
<dbReference type="EMBL" id="LLKQ01000001">
    <property type="protein sequence ID" value="OCL95560.1"/>
    <property type="molecule type" value="Genomic_DNA"/>
</dbReference>
<proteinExistence type="predicted"/>
<sequence length="558" mass="65599">MIYDKLKKIKYNIILAIIISILFISIEQFYRIYNDILIPTISLRGFAEQFFFHLLVISIVNLRVIISSYFLMSLFTWFQFVHFSYYGTWIFPTEYLLFFVEFKETYLTFSSVIHLSFFPLLLVIVLFLLSFFFIKRFNSRRIKIQYLGYIILIFLIFLPIRIYINDDYGKWSNPNYEYSPVANTITTLSNLFGNVIPKKISGKSGLEQEIVDTPDIIEKNPNINLIVIMGESSHRDFMSLYGYDLKTTPFLDNKKEDRNFIYKKAISSGVMTSVSIPSFFNMLEKPDSTPQIFSHNTCLFKMAKNNGFNTYFYSSQAREQLKEIKNFLCTKNIDILEDGTSYTNDVSKSALDETLLERINAVDFTKNNFLVLNFRASHTPYLNFIPTDFRPFNKENSIGKDEYIIDYINSIAYTDSVIEKLIQKIEKKSEKPTYIIFTSDHATSLEDKNRSGHGILENSSVYKVPFFLYSLNTKKNYSSHFEEFEYISHYQISHLIANILGYKSSYNKFNKKEDYFVTGNDLTGIGGYIQLYFDENNNIEQKNMMKEKKKKKFTFRDK</sequence>
<organism evidence="9 10">
    <name type="scientific">Aliarcobacter thereius LMG 24486</name>
    <dbReference type="NCBI Taxonomy" id="1032240"/>
    <lineage>
        <taxon>Bacteria</taxon>
        <taxon>Pseudomonadati</taxon>
        <taxon>Campylobacterota</taxon>
        <taxon>Epsilonproteobacteria</taxon>
        <taxon>Campylobacterales</taxon>
        <taxon>Arcobacteraceae</taxon>
        <taxon>Aliarcobacter</taxon>
    </lineage>
</organism>
<evidence type="ECO:0000313" key="9">
    <source>
        <dbReference type="EMBL" id="OCL95560.1"/>
    </source>
</evidence>
<name>A0A1C7WP77_9BACT</name>